<dbReference type="Pfam" id="PF00664">
    <property type="entry name" value="ABC_membrane"/>
    <property type="match status" value="1"/>
</dbReference>
<comment type="caution">
    <text evidence="11">The sequence shown here is derived from an EMBL/GenBank/DDBJ whole genome shotgun (WGS) entry which is preliminary data.</text>
</comment>
<proteinExistence type="predicted"/>
<feature type="transmembrane region" description="Helical" evidence="8">
    <location>
        <begin position="54"/>
        <end position="72"/>
    </location>
</feature>
<dbReference type="SMART" id="SM00382">
    <property type="entry name" value="AAA"/>
    <property type="match status" value="1"/>
</dbReference>
<gene>
    <name evidence="11" type="ORF">WDZ17_09075</name>
</gene>
<accession>A0ABU8RK14</accession>
<feature type="compositionally biased region" description="Basic and acidic residues" evidence="7">
    <location>
        <begin position="372"/>
        <end position="381"/>
    </location>
</feature>
<evidence type="ECO:0000313" key="12">
    <source>
        <dbReference type="Proteomes" id="UP001387100"/>
    </source>
</evidence>
<dbReference type="Gene3D" id="3.40.50.300">
    <property type="entry name" value="P-loop containing nucleotide triphosphate hydrolases"/>
    <property type="match status" value="1"/>
</dbReference>
<evidence type="ECO:0000256" key="7">
    <source>
        <dbReference type="SAM" id="MobiDB-lite"/>
    </source>
</evidence>
<name>A0ABU8RK14_9ACTN</name>
<keyword evidence="2 8" id="KW-0812">Transmembrane</keyword>
<feature type="region of interest" description="Disordered" evidence="7">
    <location>
        <begin position="1"/>
        <end position="36"/>
    </location>
</feature>
<feature type="transmembrane region" description="Helical" evidence="8">
    <location>
        <begin position="159"/>
        <end position="184"/>
    </location>
</feature>
<evidence type="ECO:0000256" key="6">
    <source>
        <dbReference type="ARBA" id="ARBA00023136"/>
    </source>
</evidence>
<evidence type="ECO:0000259" key="10">
    <source>
        <dbReference type="PROSITE" id="PS50929"/>
    </source>
</evidence>
<dbReference type="InterPro" id="IPR039421">
    <property type="entry name" value="Type_1_exporter"/>
</dbReference>
<feature type="transmembrane region" description="Helical" evidence="8">
    <location>
        <begin position="78"/>
        <end position="106"/>
    </location>
</feature>
<evidence type="ECO:0000256" key="4">
    <source>
        <dbReference type="ARBA" id="ARBA00022840"/>
    </source>
</evidence>
<evidence type="ECO:0000256" key="2">
    <source>
        <dbReference type="ARBA" id="ARBA00022692"/>
    </source>
</evidence>
<dbReference type="PROSITE" id="PS50893">
    <property type="entry name" value="ABC_TRANSPORTER_2"/>
    <property type="match status" value="1"/>
</dbReference>
<evidence type="ECO:0000256" key="5">
    <source>
        <dbReference type="ARBA" id="ARBA00022989"/>
    </source>
</evidence>
<dbReference type="SUPFAM" id="SSF90123">
    <property type="entry name" value="ABC transporter transmembrane region"/>
    <property type="match status" value="1"/>
</dbReference>
<evidence type="ECO:0000313" key="11">
    <source>
        <dbReference type="EMBL" id="MEJ5945444.1"/>
    </source>
</evidence>
<organism evidence="11 12">
    <name type="scientific">Pseudokineococcus basanitobsidens</name>
    <dbReference type="NCBI Taxonomy" id="1926649"/>
    <lineage>
        <taxon>Bacteria</taxon>
        <taxon>Bacillati</taxon>
        <taxon>Actinomycetota</taxon>
        <taxon>Actinomycetes</taxon>
        <taxon>Kineosporiales</taxon>
        <taxon>Kineosporiaceae</taxon>
        <taxon>Pseudokineococcus</taxon>
    </lineage>
</organism>
<keyword evidence="12" id="KW-1185">Reference proteome</keyword>
<evidence type="ECO:0000256" key="1">
    <source>
        <dbReference type="ARBA" id="ARBA00004651"/>
    </source>
</evidence>
<dbReference type="EMBL" id="JBBIAA010000008">
    <property type="protein sequence ID" value="MEJ5945444.1"/>
    <property type="molecule type" value="Genomic_DNA"/>
</dbReference>
<comment type="subcellular location">
    <subcellularLocation>
        <location evidence="1">Cell membrane</location>
        <topology evidence="1">Multi-pass membrane protein</topology>
    </subcellularLocation>
</comment>
<dbReference type="InterPro" id="IPR027417">
    <property type="entry name" value="P-loop_NTPase"/>
</dbReference>
<evidence type="ECO:0000259" key="9">
    <source>
        <dbReference type="PROSITE" id="PS50893"/>
    </source>
</evidence>
<dbReference type="InterPro" id="IPR036640">
    <property type="entry name" value="ABC1_TM_sf"/>
</dbReference>
<keyword evidence="6 8" id="KW-0472">Membrane</keyword>
<dbReference type="PANTHER" id="PTHR43394:SF1">
    <property type="entry name" value="ATP-BINDING CASSETTE SUB-FAMILY B MEMBER 10, MITOCHONDRIAL"/>
    <property type="match status" value="1"/>
</dbReference>
<feature type="domain" description="ABC transmembrane type-1" evidence="10">
    <location>
        <begin position="56"/>
        <end position="335"/>
    </location>
</feature>
<dbReference type="Pfam" id="PF00005">
    <property type="entry name" value="ABC_tran"/>
    <property type="match status" value="1"/>
</dbReference>
<dbReference type="Gene3D" id="1.20.1560.10">
    <property type="entry name" value="ABC transporter type 1, transmembrane domain"/>
    <property type="match status" value="1"/>
</dbReference>
<dbReference type="SUPFAM" id="SSF52540">
    <property type="entry name" value="P-loop containing nucleoside triphosphate hydrolases"/>
    <property type="match status" value="1"/>
</dbReference>
<dbReference type="InterPro" id="IPR011527">
    <property type="entry name" value="ABC1_TM_dom"/>
</dbReference>
<keyword evidence="4 11" id="KW-0067">ATP-binding</keyword>
<dbReference type="PROSITE" id="PS50929">
    <property type="entry name" value="ABC_TM1F"/>
    <property type="match status" value="1"/>
</dbReference>
<feature type="transmembrane region" description="Helical" evidence="8">
    <location>
        <begin position="272"/>
        <end position="300"/>
    </location>
</feature>
<dbReference type="Proteomes" id="UP001387100">
    <property type="component" value="Unassembled WGS sequence"/>
</dbReference>
<feature type="domain" description="ABC transporter" evidence="9">
    <location>
        <begin position="388"/>
        <end position="622"/>
    </location>
</feature>
<dbReference type="GO" id="GO:0005524">
    <property type="term" value="F:ATP binding"/>
    <property type="evidence" value="ECO:0007669"/>
    <property type="project" value="UniProtKB-KW"/>
</dbReference>
<protein>
    <submittedName>
        <fullName evidence="11">ABC transporter ATP-binding protein</fullName>
    </submittedName>
</protein>
<dbReference type="InterPro" id="IPR017871">
    <property type="entry name" value="ABC_transporter-like_CS"/>
</dbReference>
<evidence type="ECO:0000256" key="3">
    <source>
        <dbReference type="ARBA" id="ARBA00022741"/>
    </source>
</evidence>
<feature type="transmembrane region" description="Helical" evidence="8">
    <location>
        <begin position="312"/>
        <end position="333"/>
    </location>
</feature>
<dbReference type="PANTHER" id="PTHR43394">
    <property type="entry name" value="ATP-DEPENDENT PERMEASE MDL1, MITOCHONDRIAL"/>
    <property type="match status" value="1"/>
</dbReference>
<keyword evidence="3" id="KW-0547">Nucleotide-binding</keyword>
<feature type="region of interest" description="Disordered" evidence="7">
    <location>
        <begin position="352"/>
        <end position="381"/>
    </location>
</feature>
<sequence>MSDERGGPPGPAGGRRADGAGPDGAGPDGSGPDGSGARLGLRALGPYLREHRTALVVVALVSLVGAAASLAQPLLVGAIIAAVSAGASVAAPASVAVVVLVAGALLGGAQRYLLQRTAEGVVLSTRRRLVDRLLRLPVAEYDRRRTGDLMSRVGADTTLLRAVVTSGLVEVASSALVVVGAVVAMALVDVVLLAVTLAGVLTGVAAGVLVARRVRALSLAAQTRVGEMSAAVERSLSAVRTIRASGATDREAAAVVASAVAARDAGVRAAKVGAVVSPVMVVAVQGALVAVLAVGGARVASGALTVADLVQFVLYLFLLVLPLASTLQAYTLLQQGLGALTRIEEVVRLPLEDDDGPATPAPAPSVPAARTAPREEVAARRPADAPLLELEGVSFSYPDGTPVLHEVDLVVPRGSRTALVGPSGAGKSTLLALVERFHDVSAGALRLGGVDVRGLPRAAVRSRLGYVEQDAPVLAGTLADNLRLAAPAATGDDLRRVLAAVNLTALVDRSPEGLDAQVGEDGVRLSGGERQRLAIARSLLARPELLLLDEPTASLDARNEESLRAALAAAARESTLLVVAHRLSTVVDSDQIVVLEAGRVVGTGTHEELLDASPLYRGLAAAQLLVAR</sequence>
<evidence type="ECO:0000256" key="8">
    <source>
        <dbReference type="SAM" id="Phobius"/>
    </source>
</evidence>
<dbReference type="PROSITE" id="PS00211">
    <property type="entry name" value="ABC_TRANSPORTER_1"/>
    <property type="match status" value="1"/>
</dbReference>
<keyword evidence="5 8" id="KW-1133">Transmembrane helix</keyword>
<dbReference type="InterPro" id="IPR003593">
    <property type="entry name" value="AAA+_ATPase"/>
</dbReference>
<reference evidence="11 12" key="1">
    <citation type="journal article" date="2017" name="Int. J. Syst. Evol. Microbiol.">
        <title>Pseudokineococcus basanitobsidens sp. nov., isolated from volcanic rock.</title>
        <authorList>
            <person name="Lee D.W."/>
            <person name="Park M.Y."/>
            <person name="Kim J.J."/>
            <person name="Kim B.S."/>
        </authorList>
    </citation>
    <scope>NUCLEOTIDE SEQUENCE [LARGE SCALE GENOMIC DNA]</scope>
    <source>
        <strain evidence="11 12">DSM 103726</strain>
    </source>
</reference>
<feature type="transmembrane region" description="Helical" evidence="8">
    <location>
        <begin position="190"/>
        <end position="211"/>
    </location>
</feature>
<dbReference type="InterPro" id="IPR003439">
    <property type="entry name" value="ABC_transporter-like_ATP-bd"/>
</dbReference>
<feature type="compositionally biased region" description="Gly residues" evidence="7">
    <location>
        <begin position="21"/>
        <end position="34"/>
    </location>
</feature>